<keyword evidence="4" id="KW-0281">Fimbrium</keyword>
<dbReference type="Proteomes" id="UP000190667">
    <property type="component" value="Unassembled WGS sequence"/>
</dbReference>
<evidence type="ECO:0000256" key="5">
    <source>
        <dbReference type="SAM" id="SignalP"/>
    </source>
</evidence>
<dbReference type="InterPro" id="IPR008966">
    <property type="entry name" value="Adhesion_dom_sf"/>
</dbReference>
<dbReference type="InterPro" id="IPR050263">
    <property type="entry name" value="Bact_Fimbrial_Adh_Pro"/>
</dbReference>
<evidence type="ECO:0000256" key="1">
    <source>
        <dbReference type="ARBA" id="ARBA00004561"/>
    </source>
</evidence>
<dbReference type="InterPro" id="IPR036937">
    <property type="entry name" value="Adhesion_dom_fimbrial_sf"/>
</dbReference>
<dbReference type="GO" id="GO:0043709">
    <property type="term" value="P:cell adhesion involved in single-species biofilm formation"/>
    <property type="evidence" value="ECO:0007669"/>
    <property type="project" value="TreeGrafter"/>
</dbReference>
<comment type="similarity">
    <text evidence="2">Belongs to the fimbrial protein family.</text>
</comment>
<comment type="caution">
    <text evidence="7">The sequence shown here is derived from an EMBL/GenBank/DDBJ whole genome shotgun (WGS) entry which is preliminary data.</text>
</comment>
<dbReference type="STRING" id="1926881.BTJ39_09025"/>
<sequence>MNYSKLALAGMSFSLLISGVAYAADGDTSVIANGGTIHFQGEFINAACAVSTESSNQTVQMGQYRTAAFKAVGDTLTSVPFTISLNECDNSIAKQAQVSFAGQLDATDKTLLALNSAGNASTAKGVALQILDSASNPITPDGSTYSVAQNLINGTNTLRFSANYKSTAEKVTAGQANADATFMIKYQ</sequence>
<evidence type="ECO:0000259" key="6">
    <source>
        <dbReference type="Pfam" id="PF00419"/>
    </source>
</evidence>
<dbReference type="NCBIfam" id="NF011741">
    <property type="entry name" value="PRK15194.1"/>
    <property type="match status" value="1"/>
</dbReference>
<feature type="domain" description="Fimbrial-type adhesion" evidence="6">
    <location>
        <begin position="37"/>
        <end position="187"/>
    </location>
</feature>
<comment type="subcellular location">
    <subcellularLocation>
        <location evidence="1">Fimbrium</location>
    </subcellularLocation>
</comment>
<organism evidence="7 8">
    <name type="scientific">Izhakiella australiensis</name>
    <dbReference type="NCBI Taxonomy" id="1926881"/>
    <lineage>
        <taxon>Bacteria</taxon>
        <taxon>Pseudomonadati</taxon>
        <taxon>Pseudomonadota</taxon>
        <taxon>Gammaproteobacteria</taxon>
        <taxon>Enterobacterales</taxon>
        <taxon>Erwiniaceae</taxon>
        <taxon>Izhakiella</taxon>
    </lineage>
</organism>
<proteinExistence type="inferred from homology"/>
<dbReference type="RefSeq" id="WP_078002349.1">
    <property type="nucleotide sequence ID" value="NZ_MRUL01000004.1"/>
</dbReference>
<dbReference type="OrthoDB" id="8586454at2"/>
<dbReference type="InterPro" id="IPR000259">
    <property type="entry name" value="Adhesion_dom_fimbrial"/>
</dbReference>
<feature type="chain" id="PRO_5013340669" evidence="5">
    <location>
        <begin position="24"/>
        <end position="187"/>
    </location>
</feature>
<dbReference type="SUPFAM" id="SSF49401">
    <property type="entry name" value="Bacterial adhesins"/>
    <property type="match status" value="1"/>
</dbReference>
<keyword evidence="8" id="KW-1185">Reference proteome</keyword>
<dbReference type="Gene3D" id="2.60.40.1090">
    <property type="entry name" value="Fimbrial-type adhesion domain"/>
    <property type="match status" value="1"/>
</dbReference>
<dbReference type="EMBL" id="MRUL01000004">
    <property type="protein sequence ID" value="OON40534.1"/>
    <property type="molecule type" value="Genomic_DNA"/>
</dbReference>
<gene>
    <name evidence="7" type="primary">fimA</name>
    <name evidence="7" type="ORF">BTJ39_09025</name>
</gene>
<accession>A0A1S8YNB5</accession>
<dbReference type="AlphaFoldDB" id="A0A1S8YNB5"/>
<evidence type="ECO:0000256" key="3">
    <source>
        <dbReference type="ARBA" id="ARBA00022729"/>
    </source>
</evidence>
<reference evidence="7 8" key="1">
    <citation type="submission" date="2016-12" db="EMBL/GenBank/DDBJ databases">
        <title>Izhakiella australiana sp. nov. of genus Izhakiella isolated from Australian desert.</title>
        <authorList>
            <person name="Ji M."/>
        </authorList>
    </citation>
    <scope>NUCLEOTIDE SEQUENCE [LARGE SCALE GENOMIC DNA]</scope>
    <source>
        <strain evidence="7 8">D4N98</strain>
    </source>
</reference>
<evidence type="ECO:0000256" key="2">
    <source>
        <dbReference type="ARBA" id="ARBA00006671"/>
    </source>
</evidence>
<evidence type="ECO:0000256" key="4">
    <source>
        <dbReference type="ARBA" id="ARBA00023263"/>
    </source>
</evidence>
<evidence type="ECO:0000313" key="8">
    <source>
        <dbReference type="Proteomes" id="UP000190667"/>
    </source>
</evidence>
<protein>
    <submittedName>
        <fullName evidence="7">Type-1 fimbrial protein subunit A</fullName>
    </submittedName>
</protein>
<dbReference type="PANTHER" id="PTHR33420">
    <property type="entry name" value="FIMBRIAL SUBUNIT ELFA-RELATED"/>
    <property type="match status" value="1"/>
</dbReference>
<dbReference type="PANTHER" id="PTHR33420:SF12">
    <property type="entry name" value="FIMBRIN-LIKE PROTEIN FIMI-RELATED"/>
    <property type="match status" value="1"/>
</dbReference>
<feature type="signal peptide" evidence="5">
    <location>
        <begin position="1"/>
        <end position="23"/>
    </location>
</feature>
<name>A0A1S8YNB5_9GAMM</name>
<dbReference type="GO" id="GO:0009289">
    <property type="term" value="C:pilus"/>
    <property type="evidence" value="ECO:0007669"/>
    <property type="project" value="UniProtKB-SubCell"/>
</dbReference>
<keyword evidence="3 5" id="KW-0732">Signal</keyword>
<evidence type="ECO:0000313" key="7">
    <source>
        <dbReference type="EMBL" id="OON40534.1"/>
    </source>
</evidence>
<dbReference type="Pfam" id="PF00419">
    <property type="entry name" value="Fimbrial"/>
    <property type="match status" value="1"/>
</dbReference>